<name>A0ABT4TJ47_9ACTN</name>
<keyword evidence="3" id="KW-1185">Reference proteome</keyword>
<reference evidence="2" key="1">
    <citation type="submission" date="2023-01" db="EMBL/GenBank/DDBJ databases">
        <title>Draft genome sequence of Nocardiopsis sp. LSu2-4 isolated from halophytes.</title>
        <authorList>
            <person name="Duangmal K."/>
            <person name="Chantavorakit T."/>
        </authorList>
    </citation>
    <scope>NUCLEOTIDE SEQUENCE</scope>
    <source>
        <strain evidence="2">LSu2-4</strain>
    </source>
</reference>
<accession>A0ABT4TJ47</accession>
<evidence type="ECO:0000313" key="3">
    <source>
        <dbReference type="Proteomes" id="UP001165685"/>
    </source>
</evidence>
<dbReference type="InterPro" id="IPR038740">
    <property type="entry name" value="BioF2-like_GNAT_dom"/>
</dbReference>
<comment type="caution">
    <text evidence="2">The sequence shown here is derived from an EMBL/GenBank/DDBJ whole genome shotgun (WGS) entry which is preliminary data.</text>
</comment>
<organism evidence="2 3">
    <name type="scientific">Nocardiopsis suaedae</name>
    <dbReference type="NCBI Taxonomy" id="3018444"/>
    <lineage>
        <taxon>Bacteria</taxon>
        <taxon>Bacillati</taxon>
        <taxon>Actinomycetota</taxon>
        <taxon>Actinomycetes</taxon>
        <taxon>Streptosporangiales</taxon>
        <taxon>Nocardiopsidaceae</taxon>
        <taxon>Nocardiopsis</taxon>
    </lineage>
</organism>
<dbReference type="SUPFAM" id="SSF55729">
    <property type="entry name" value="Acyl-CoA N-acyltransferases (Nat)"/>
    <property type="match status" value="1"/>
</dbReference>
<protein>
    <submittedName>
        <fullName evidence="2">GNAT family N-acetyltransferase</fullName>
    </submittedName>
</protein>
<dbReference type="InterPro" id="IPR016181">
    <property type="entry name" value="Acyl_CoA_acyltransferase"/>
</dbReference>
<dbReference type="EMBL" id="JAQFWP010000013">
    <property type="protein sequence ID" value="MDA2804737.1"/>
    <property type="molecule type" value="Genomic_DNA"/>
</dbReference>
<dbReference type="RefSeq" id="WP_270677307.1">
    <property type="nucleotide sequence ID" value="NZ_JAQFWP010000013.1"/>
</dbReference>
<proteinExistence type="predicted"/>
<evidence type="ECO:0000259" key="1">
    <source>
        <dbReference type="Pfam" id="PF13480"/>
    </source>
</evidence>
<sequence>MGAAARMRVTVEDTIGRIGRGAWERLAADSSVFYGRGFLRSIEERPLTAGSKAFYLVARDGSGEPAAVLPLYLAHTADPFAADPDAPAVRILAGHMWHCYETALPSRVPVGPGLVGPLWEALADLAAETGADTWGLVNIPLGGDLAAALEGIGLEPQETTPRYRLPRDPGPASVDDHLAGVGRSSRRTMRLYRRRAADAGAVVRFDTPDRALRRDVLDLCLATADKHAPGYYPPDELEALLRALGEDCRILRLELDGTLLAASICLLDRRSAHFWAGGCLYPRELNWSPQYVLFAAEMEAGLGTGLPVLEFGRRNDEFKTRYGLRPVRLGRVVG</sequence>
<evidence type="ECO:0000313" key="2">
    <source>
        <dbReference type="EMBL" id="MDA2804737.1"/>
    </source>
</evidence>
<dbReference type="Gene3D" id="3.40.630.30">
    <property type="match status" value="1"/>
</dbReference>
<gene>
    <name evidence="2" type="ORF">O4U47_09455</name>
</gene>
<dbReference type="Pfam" id="PF13480">
    <property type="entry name" value="Acetyltransf_6"/>
    <property type="match status" value="1"/>
</dbReference>
<feature type="domain" description="BioF2-like acetyltransferase" evidence="1">
    <location>
        <begin position="183"/>
        <end position="319"/>
    </location>
</feature>
<dbReference type="Proteomes" id="UP001165685">
    <property type="component" value="Unassembled WGS sequence"/>
</dbReference>